<evidence type="ECO:0000313" key="2">
    <source>
        <dbReference type="Proteomes" id="UP001642501"/>
    </source>
</evidence>
<keyword evidence="2" id="KW-1185">Reference proteome</keyword>
<sequence length="87" mass="10281">VRKDWMKAVLLQFRAAKSRYATDENKVIFAFSNMESDLVEEFTAFAMKQPVEEGVEPEFSWKVFDHWFHAVGEKKESTEELAVRDYK</sequence>
<proteinExistence type="predicted"/>
<name>A0ABP0E9E8_9PEZI</name>
<feature type="non-terminal residue" evidence="1">
    <location>
        <position position="1"/>
    </location>
</feature>
<feature type="non-terminal residue" evidence="1">
    <location>
        <position position="87"/>
    </location>
</feature>
<gene>
    <name evidence="1" type="ORF">SEPCBS57363_006836</name>
</gene>
<comment type="caution">
    <text evidence="1">The sequence shown here is derived from an EMBL/GenBank/DDBJ whole genome shotgun (WGS) entry which is preliminary data.</text>
</comment>
<evidence type="ECO:0000313" key="1">
    <source>
        <dbReference type="EMBL" id="CAK7275680.1"/>
    </source>
</evidence>
<accession>A0ABP0E9E8</accession>
<dbReference type="EMBL" id="CAWUOM010000489">
    <property type="protein sequence ID" value="CAK7275680.1"/>
    <property type="molecule type" value="Genomic_DNA"/>
</dbReference>
<organism evidence="1 2">
    <name type="scientific">Sporothrix epigloea</name>
    <dbReference type="NCBI Taxonomy" id="1892477"/>
    <lineage>
        <taxon>Eukaryota</taxon>
        <taxon>Fungi</taxon>
        <taxon>Dikarya</taxon>
        <taxon>Ascomycota</taxon>
        <taxon>Pezizomycotina</taxon>
        <taxon>Sordariomycetes</taxon>
        <taxon>Sordariomycetidae</taxon>
        <taxon>Ophiostomatales</taxon>
        <taxon>Ophiostomataceae</taxon>
        <taxon>Sporothrix</taxon>
    </lineage>
</organism>
<reference evidence="1 2" key="1">
    <citation type="submission" date="2024-01" db="EMBL/GenBank/DDBJ databases">
        <authorList>
            <person name="Allen C."/>
            <person name="Tagirdzhanova G."/>
        </authorList>
    </citation>
    <scope>NUCLEOTIDE SEQUENCE [LARGE SCALE GENOMIC DNA]</scope>
    <source>
        <strain evidence="1 2">CBS 573.63</strain>
    </source>
</reference>
<protein>
    <submittedName>
        <fullName evidence="1">Uncharacterized protein</fullName>
    </submittedName>
</protein>
<dbReference type="Proteomes" id="UP001642501">
    <property type="component" value="Unassembled WGS sequence"/>
</dbReference>